<evidence type="ECO:0000313" key="1">
    <source>
        <dbReference type="EMBL" id="APF32646.1"/>
    </source>
</evidence>
<gene>
    <name evidence="1" type="ORF">ATN07_29525</name>
    <name evidence="2" type="ORF">BTAR23_AR23_05941</name>
</gene>
<evidence type="ECO:0000313" key="2">
    <source>
        <dbReference type="EMBL" id="VIJ07843.1"/>
    </source>
</evidence>
<geneLocation type="plasmid" evidence="1">
    <name>pAM65-52-1-360K</name>
</geneLocation>
<dbReference type="AlphaFoldDB" id="A0A1L2Z0R6"/>
<accession>A0A1L2Z0R6</accession>
<protein>
    <submittedName>
        <fullName evidence="1">Uncharacterized protein</fullName>
    </submittedName>
</protein>
<dbReference type="Proteomes" id="UP000508034">
    <property type="component" value="Unassembled WGS sequence"/>
</dbReference>
<proteinExistence type="predicted"/>
<evidence type="ECO:0000313" key="3">
    <source>
        <dbReference type="Proteomes" id="UP000508034"/>
    </source>
</evidence>
<reference evidence="2 3" key="2">
    <citation type="submission" date="2019-04" db="EMBL/GenBank/DDBJ databases">
        <authorList>
            <person name="Patino-Navarrete R."/>
            <person name="Patino Navarrete R."/>
        </authorList>
    </citation>
    <scope>NUCLEOTIDE SEQUENCE [LARGE SCALE GENOMIC DNA]</scope>
    <source>
        <strain evidence="2">Bacillus thuringiensis strain AR23</strain>
    </source>
</reference>
<dbReference type="RefSeq" id="WP_000362515.1">
    <property type="nucleotide sequence ID" value="NZ_CAAKHA010000028.1"/>
</dbReference>
<dbReference type="EMBL" id="CAAKHA010000028">
    <property type="protein sequence ID" value="VIJ07843.1"/>
    <property type="molecule type" value="Genomic_DNA"/>
</dbReference>
<sequence>MDLDTKRFVYILEQKMTTCMEKVSKAIYCSEQKQFDRIIQNALSDIKIMISLTQVYMLIDKESSKDLRQLQNKLIQARIYIEKEATTLKVEIRRMVNTI</sequence>
<dbReference type="EMBL" id="CP013276">
    <property type="protein sequence ID" value="APF32646.1"/>
    <property type="molecule type" value="Genomic_DNA"/>
</dbReference>
<name>A0A1L2Z0R6_BACTI</name>
<keyword evidence="1" id="KW-0614">Plasmid</keyword>
<organism evidence="1">
    <name type="scientific">Bacillus thuringiensis subsp. israelensis</name>
    <dbReference type="NCBI Taxonomy" id="1430"/>
    <lineage>
        <taxon>Bacteria</taxon>
        <taxon>Bacillati</taxon>
        <taxon>Bacillota</taxon>
        <taxon>Bacilli</taxon>
        <taxon>Bacillales</taxon>
        <taxon>Bacillaceae</taxon>
        <taxon>Bacillus</taxon>
        <taxon>Bacillus cereus group</taxon>
    </lineage>
</organism>
<reference evidence="1" key="1">
    <citation type="journal article" date="2017" name="Res. Microbiol.">
        <title>Comparative genomics of extrachromosomal elements in Bacillus thuringiensis subsp. israelensis.</title>
        <authorList>
            <person name="Bolotin A."/>
            <person name="Gillis A."/>
            <person name="Sanchis V."/>
            <person name="Nielsen-LeRoux C."/>
            <person name="Mahillon J."/>
            <person name="Lereclus D."/>
            <person name="Sorokin A."/>
        </authorList>
    </citation>
    <scope>NUCLEOTIDE SEQUENCE</scope>
    <source>
        <strain evidence="1">AM65-52</strain>
        <plasmid evidence="1">pAM65-52-1-360K</plasmid>
    </source>
</reference>